<proteinExistence type="predicted"/>
<dbReference type="EMBL" id="KK198755">
    <property type="protein sequence ID" value="KCW81047.1"/>
    <property type="molecule type" value="Genomic_DNA"/>
</dbReference>
<reference evidence="1" key="1">
    <citation type="submission" date="2013-07" db="EMBL/GenBank/DDBJ databases">
        <title>The genome of Eucalyptus grandis.</title>
        <authorList>
            <person name="Schmutz J."/>
            <person name="Hayes R."/>
            <person name="Myburg A."/>
            <person name="Tuskan G."/>
            <person name="Grattapaglia D."/>
            <person name="Rokhsar D.S."/>
        </authorList>
    </citation>
    <scope>NUCLEOTIDE SEQUENCE</scope>
    <source>
        <tissue evidence="1">Leaf extractions</tissue>
    </source>
</reference>
<gene>
    <name evidence="1" type="ORF">EUGRSUZ_C02423</name>
</gene>
<name>A0A059CRQ8_EUCGR</name>
<accession>A0A059CRQ8</accession>
<protein>
    <submittedName>
        <fullName evidence="1">Uncharacterized protein</fullName>
    </submittedName>
</protein>
<evidence type="ECO:0000313" key="1">
    <source>
        <dbReference type="EMBL" id="KCW81047.1"/>
    </source>
</evidence>
<organism evidence="1">
    <name type="scientific">Eucalyptus grandis</name>
    <name type="common">Flooded gum</name>
    <dbReference type="NCBI Taxonomy" id="71139"/>
    <lineage>
        <taxon>Eukaryota</taxon>
        <taxon>Viridiplantae</taxon>
        <taxon>Streptophyta</taxon>
        <taxon>Embryophyta</taxon>
        <taxon>Tracheophyta</taxon>
        <taxon>Spermatophyta</taxon>
        <taxon>Magnoliopsida</taxon>
        <taxon>eudicotyledons</taxon>
        <taxon>Gunneridae</taxon>
        <taxon>Pentapetalae</taxon>
        <taxon>rosids</taxon>
        <taxon>malvids</taxon>
        <taxon>Myrtales</taxon>
        <taxon>Myrtaceae</taxon>
        <taxon>Myrtoideae</taxon>
        <taxon>Eucalypteae</taxon>
        <taxon>Eucalyptus</taxon>
    </lineage>
</organism>
<sequence>MDSYNVNFFFPDEIVGPRRYFKTFTQLIRLTQTFLQHTFEFLMNLKIPGVVRACFDSKPGGYDPFHLSCDVNNQESLKRFLSESVRSLLEQNTLCLT</sequence>
<dbReference type="Gramene" id="KCW81047">
    <property type="protein sequence ID" value="KCW81047"/>
    <property type="gene ID" value="EUGRSUZ_C02423"/>
</dbReference>
<dbReference type="AlphaFoldDB" id="A0A059CRQ8"/>
<dbReference type="InParanoid" id="A0A059CRQ8"/>